<protein>
    <submittedName>
        <fullName evidence="1">Uncharacterized protein</fullName>
    </submittedName>
</protein>
<dbReference type="EMBL" id="BK015914">
    <property type="protein sequence ID" value="DAF84991.1"/>
    <property type="molecule type" value="Genomic_DNA"/>
</dbReference>
<evidence type="ECO:0000313" key="1">
    <source>
        <dbReference type="EMBL" id="DAF84991.1"/>
    </source>
</evidence>
<proteinExistence type="predicted"/>
<reference evidence="1" key="1">
    <citation type="journal article" date="2021" name="Proc. Natl. Acad. Sci. U.S.A.">
        <title>A Catalog of Tens of Thousands of Viruses from Human Metagenomes Reveals Hidden Associations with Chronic Diseases.</title>
        <authorList>
            <person name="Tisza M.J."/>
            <person name="Buck C.B."/>
        </authorList>
    </citation>
    <scope>NUCLEOTIDE SEQUENCE</scope>
    <source>
        <strain evidence="1">CtEw721</strain>
    </source>
</reference>
<name>A0A8S5TS43_9CAUD</name>
<accession>A0A8S5TS43</accession>
<organism evidence="1">
    <name type="scientific">Siphoviridae sp. ctEw721</name>
    <dbReference type="NCBI Taxonomy" id="2825400"/>
    <lineage>
        <taxon>Viruses</taxon>
        <taxon>Duplodnaviria</taxon>
        <taxon>Heunggongvirae</taxon>
        <taxon>Uroviricota</taxon>
        <taxon>Caudoviricetes</taxon>
    </lineage>
</organism>
<sequence>MVLSISANSGFNKFKYSFIKIFEFFNYVSHKNVISITKRLTNVWRFVIINV</sequence>